<gene>
    <name evidence="1" type="ORF">PHYPA_018402</name>
</gene>
<dbReference type="InParanoid" id="A0A2K1JHK4"/>
<protein>
    <submittedName>
        <fullName evidence="1 2">Uncharacterized protein</fullName>
    </submittedName>
</protein>
<proteinExistence type="predicted"/>
<sequence length="98" mass="11042">MDMRMFCLKWSYYRMREKHAIPPAAVVIMANSPPSTKSTPAAELLKLPKQVVCSMRFVKYKTVVQIIGVCSNRLVAVPRPSGPFYGWSRHPVSNSTCP</sequence>
<dbReference type="EnsemblPlants" id="Pp3c14_12050V3.1">
    <property type="protein sequence ID" value="PAC:32963301.CDS.1"/>
    <property type="gene ID" value="Pp3c14_12050"/>
</dbReference>
<dbReference type="PaxDb" id="3218-PP1S36_232V6.1"/>
<reference evidence="2" key="3">
    <citation type="submission" date="2020-12" db="UniProtKB">
        <authorList>
            <consortium name="EnsemblPlants"/>
        </authorList>
    </citation>
    <scope>IDENTIFICATION</scope>
</reference>
<dbReference type="Proteomes" id="UP000006727">
    <property type="component" value="Chromosome 14"/>
</dbReference>
<keyword evidence="3" id="KW-1185">Reference proteome</keyword>
<organism evidence="1">
    <name type="scientific">Physcomitrium patens</name>
    <name type="common">Spreading-leaved earth moss</name>
    <name type="synonym">Physcomitrella patens</name>
    <dbReference type="NCBI Taxonomy" id="3218"/>
    <lineage>
        <taxon>Eukaryota</taxon>
        <taxon>Viridiplantae</taxon>
        <taxon>Streptophyta</taxon>
        <taxon>Embryophyta</taxon>
        <taxon>Bryophyta</taxon>
        <taxon>Bryophytina</taxon>
        <taxon>Bryopsida</taxon>
        <taxon>Funariidae</taxon>
        <taxon>Funariales</taxon>
        <taxon>Funariaceae</taxon>
        <taxon>Physcomitrium</taxon>
    </lineage>
</organism>
<reference evidence="1 3" key="2">
    <citation type="journal article" date="2018" name="Plant J.">
        <title>The Physcomitrella patens chromosome-scale assembly reveals moss genome structure and evolution.</title>
        <authorList>
            <person name="Lang D."/>
            <person name="Ullrich K.K."/>
            <person name="Murat F."/>
            <person name="Fuchs J."/>
            <person name="Jenkins J."/>
            <person name="Haas F.B."/>
            <person name="Piednoel M."/>
            <person name="Gundlach H."/>
            <person name="Van Bel M."/>
            <person name="Meyberg R."/>
            <person name="Vives C."/>
            <person name="Morata J."/>
            <person name="Symeonidi A."/>
            <person name="Hiss M."/>
            <person name="Muchero W."/>
            <person name="Kamisugi Y."/>
            <person name="Saleh O."/>
            <person name="Blanc G."/>
            <person name="Decker E.L."/>
            <person name="van Gessel N."/>
            <person name="Grimwood J."/>
            <person name="Hayes R.D."/>
            <person name="Graham S.W."/>
            <person name="Gunter L.E."/>
            <person name="McDaniel S.F."/>
            <person name="Hoernstein S.N.W."/>
            <person name="Larsson A."/>
            <person name="Li F.W."/>
            <person name="Perroud P.F."/>
            <person name="Phillips J."/>
            <person name="Ranjan P."/>
            <person name="Rokshar D.S."/>
            <person name="Rothfels C.J."/>
            <person name="Schneider L."/>
            <person name="Shu S."/>
            <person name="Stevenson D.W."/>
            <person name="Thummler F."/>
            <person name="Tillich M."/>
            <person name="Villarreal Aguilar J.C."/>
            <person name="Widiez T."/>
            <person name="Wong G.K."/>
            <person name="Wymore A."/>
            <person name="Zhang Y."/>
            <person name="Zimmer A.D."/>
            <person name="Quatrano R.S."/>
            <person name="Mayer K.F.X."/>
            <person name="Goodstein D."/>
            <person name="Casacuberta J.M."/>
            <person name="Vandepoele K."/>
            <person name="Reski R."/>
            <person name="Cuming A.C."/>
            <person name="Tuskan G.A."/>
            <person name="Maumus F."/>
            <person name="Salse J."/>
            <person name="Schmutz J."/>
            <person name="Rensing S.A."/>
        </authorList>
    </citation>
    <scope>NUCLEOTIDE SEQUENCE [LARGE SCALE GENOMIC DNA]</scope>
    <source>
        <strain evidence="2 3">cv. Gransden 2004</strain>
    </source>
</reference>
<dbReference type="Gramene" id="Pp3c14_12050V3.1">
    <property type="protein sequence ID" value="PAC:32963301.CDS.1"/>
    <property type="gene ID" value="Pp3c14_12050"/>
</dbReference>
<evidence type="ECO:0000313" key="2">
    <source>
        <dbReference type="EnsemblPlants" id="PAC:32963301.CDS.1"/>
    </source>
</evidence>
<accession>A0A2K1JHK4</accession>
<dbReference type="EMBL" id="ABEU02000014">
    <property type="protein sequence ID" value="PNR40999.1"/>
    <property type="molecule type" value="Genomic_DNA"/>
</dbReference>
<reference evidence="1 3" key="1">
    <citation type="journal article" date="2008" name="Science">
        <title>The Physcomitrella genome reveals evolutionary insights into the conquest of land by plants.</title>
        <authorList>
            <person name="Rensing S."/>
            <person name="Lang D."/>
            <person name="Zimmer A."/>
            <person name="Terry A."/>
            <person name="Salamov A."/>
            <person name="Shapiro H."/>
            <person name="Nishiyama T."/>
            <person name="Perroud P.-F."/>
            <person name="Lindquist E."/>
            <person name="Kamisugi Y."/>
            <person name="Tanahashi T."/>
            <person name="Sakakibara K."/>
            <person name="Fujita T."/>
            <person name="Oishi K."/>
            <person name="Shin-I T."/>
            <person name="Kuroki Y."/>
            <person name="Toyoda A."/>
            <person name="Suzuki Y."/>
            <person name="Hashimoto A."/>
            <person name="Yamaguchi K."/>
            <person name="Sugano A."/>
            <person name="Kohara Y."/>
            <person name="Fujiyama A."/>
            <person name="Anterola A."/>
            <person name="Aoki S."/>
            <person name="Ashton N."/>
            <person name="Barbazuk W.B."/>
            <person name="Barker E."/>
            <person name="Bennetzen J."/>
            <person name="Bezanilla M."/>
            <person name="Blankenship R."/>
            <person name="Cho S.H."/>
            <person name="Dutcher S."/>
            <person name="Estelle M."/>
            <person name="Fawcett J.A."/>
            <person name="Gundlach H."/>
            <person name="Hanada K."/>
            <person name="Heyl A."/>
            <person name="Hicks K.A."/>
            <person name="Hugh J."/>
            <person name="Lohr M."/>
            <person name="Mayer K."/>
            <person name="Melkozernov A."/>
            <person name="Murata T."/>
            <person name="Nelson D."/>
            <person name="Pils B."/>
            <person name="Prigge M."/>
            <person name="Reiss B."/>
            <person name="Renner T."/>
            <person name="Rombauts S."/>
            <person name="Rushton P."/>
            <person name="Sanderfoot A."/>
            <person name="Schween G."/>
            <person name="Shiu S.-H."/>
            <person name="Stueber K."/>
            <person name="Theodoulou F.L."/>
            <person name="Tu H."/>
            <person name="Van de Peer Y."/>
            <person name="Verrier P.J."/>
            <person name="Waters E."/>
            <person name="Wood A."/>
            <person name="Yang L."/>
            <person name="Cove D."/>
            <person name="Cuming A."/>
            <person name="Hasebe M."/>
            <person name="Lucas S."/>
            <person name="Mishler D.B."/>
            <person name="Reski R."/>
            <person name="Grigoriev I."/>
            <person name="Quatrano R.S."/>
            <person name="Boore J.L."/>
        </authorList>
    </citation>
    <scope>NUCLEOTIDE SEQUENCE [LARGE SCALE GENOMIC DNA]</scope>
    <source>
        <strain evidence="2 3">cv. Gransden 2004</strain>
    </source>
</reference>
<dbReference type="AlphaFoldDB" id="A0A2K1JHK4"/>
<name>A0A2K1JHK4_PHYPA</name>
<evidence type="ECO:0000313" key="3">
    <source>
        <dbReference type="Proteomes" id="UP000006727"/>
    </source>
</evidence>
<evidence type="ECO:0000313" key="1">
    <source>
        <dbReference type="EMBL" id="PNR40999.1"/>
    </source>
</evidence>